<dbReference type="InterPro" id="IPR036770">
    <property type="entry name" value="Ankyrin_rpt-contain_sf"/>
</dbReference>
<keyword evidence="1" id="KW-0677">Repeat</keyword>
<dbReference type="PROSITE" id="PS50297">
    <property type="entry name" value="ANK_REP_REGION"/>
    <property type="match status" value="1"/>
</dbReference>
<dbReference type="PANTHER" id="PTHR24198">
    <property type="entry name" value="ANKYRIN REPEAT AND PROTEIN KINASE DOMAIN-CONTAINING PROTEIN"/>
    <property type="match status" value="1"/>
</dbReference>
<organism evidence="4 5">
    <name type="scientific">Trichogramma brassicae</name>
    <dbReference type="NCBI Taxonomy" id="86971"/>
    <lineage>
        <taxon>Eukaryota</taxon>
        <taxon>Metazoa</taxon>
        <taxon>Ecdysozoa</taxon>
        <taxon>Arthropoda</taxon>
        <taxon>Hexapoda</taxon>
        <taxon>Insecta</taxon>
        <taxon>Pterygota</taxon>
        <taxon>Neoptera</taxon>
        <taxon>Endopterygota</taxon>
        <taxon>Hymenoptera</taxon>
        <taxon>Apocrita</taxon>
        <taxon>Proctotrupomorpha</taxon>
        <taxon>Chalcidoidea</taxon>
        <taxon>Trichogrammatidae</taxon>
        <taxon>Trichogramma</taxon>
    </lineage>
</organism>
<dbReference type="SMART" id="SM00248">
    <property type="entry name" value="ANK"/>
    <property type="match status" value="4"/>
</dbReference>
<dbReference type="InterPro" id="IPR002110">
    <property type="entry name" value="Ankyrin_rpt"/>
</dbReference>
<evidence type="ECO:0000313" key="4">
    <source>
        <dbReference type="EMBL" id="CAB0043911.1"/>
    </source>
</evidence>
<feature type="repeat" description="ANK" evidence="3">
    <location>
        <begin position="158"/>
        <end position="190"/>
    </location>
</feature>
<evidence type="ECO:0000313" key="5">
    <source>
        <dbReference type="Proteomes" id="UP000479190"/>
    </source>
</evidence>
<evidence type="ECO:0000256" key="2">
    <source>
        <dbReference type="ARBA" id="ARBA00023043"/>
    </source>
</evidence>
<dbReference type="PROSITE" id="PS50088">
    <property type="entry name" value="ANK_REPEAT"/>
    <property type="match status" value="1"/>
</dbReference>
<dbReference type="SUPFAM" id="SSF48403">
    <property type="entry name" value="Ankyrin repeat"/>
    <property type="match status" value="1"/>
</dbReference>
<reference evidence="4 5" key="1">
    <citation type="submission" date="2020-02" db="EMBL/GenBank/DDBJ databases">
        <authorList>
            <person name="Ferguson B K."/>
        </authorList>
    </citation>
    <scope>NUCLEOTIDE SEQUENCE [LARGE SCALE GENOMIC DNA]</scope>
</reference>
<name>A0A6H5J8P1_9HYME</name>
<keyword evidence="2 3" id="KW-0040">ANK repeat</keyword>
<dbReference type="Pfam" id="PF12796">
    <property type="entry name" value="Ank_2"/>
    <property type="match status" value="1"/>
</dbReference>
<accession>A0A6H5J8P1</accession>
<gene>
    <name evidence="4" type="ORF">TBRA_LOCUS15499</name>
</gene>
<dbReference type="Gene3D" id="1.25.40.20">
    <property type="entry name" value="Ankyrin repeat-containing domain"/>
    <property type="match status" value="1"/>
</dbReference>
<keyword evidence="5" id="KW-1185">Reference proteome</keyword>
<proteinExistence type="predicted"/>
<dbReference type="PANTHER" id="PTHR24198:SF165">
    <property type="entry name" value="ANKYRIN REPEAT-CONTAINING PROTEIN-RELATED"/>
    <property type="match status" value="1"/>
</dbReference>
<dbReference type="Proteomes" id="UP000479190">
    <property type="component" value="Unassembled WGS sequence"/>
</dbReference>
<protein>
    <submittedName>
        <fullName evidence="4">Uncharacterized protein</fullName>
    </submittedName>
</protein>
<evidence type="ECO:0000256" key="3">
    <source>
        <dbReference type="PROSITE-ProRule" id="PRU00023"/>
    </source>
</evidence>
<dbReference type="EMBL" id="CADCXV010001361">
    <property type="protein sequence ID" value="CAB0043911.1"/>
    <property type="molecule type" value="Genomic_DNA"/>
</dbReference>
<dbReference type="OrthoDB" id="539213at2759"/>
<evidence type="ECO:0000256" key="1">
    <source>
        <dbReference type="ARBA" id="ARBA00022737"/>
    </source>
</evidence>
<sequence>MFREPRAIYIYAQRRSTRYTIDWQGRLPNLLNIFPTKEIDWLLTEAAKIMKYDEAKSFIEFVARSGYKVKPKVSKNGKQSSRRTTPLHHLCRRDSWPFSTNLPVVANWLFDIYDGIDVNYTDKSKLTHFHVACKFGRTGVVKKFLELGQDPNLIWPEEKRSPLHLAMKHRQREVSELLLRAGADPNSVDNDGMTPLIAICEYHGDVDLARMLFEFSDKKYRVRSIISTSTKIHRCTWR</sequence>
<dbReference type="AlphaFoldDB" id="A0A6H5J8P1"/>